<gene>
    <name evidence="2" type="ORF">SVUK_LOCUS4771</name>
</gene>
<reference evidence="2 3" key="1">
    <citation type="submission" date="2018-11" db="EMBL/GenBank/DDBJ databases">
        <authorList>
            <consortium name="Pathogen Informatics"/>
        </authorList>
    </citation>
    <scope>NUCLEOTIDE SEQUENCE [LARGE SCALE GENOMIC DNA]</scope>
</reference>
<accession>A0A3P7IPN1</accession>
<dbReference type="Proteomes" id="UP000270094">
    <property type="component" value="Unassembled WGS sequence"/>
</dbReference>
<dbReference type="OrthoDB" id="5778082at2759"/>
<dbReference type="AlphaFoldDB" id="A0A3P7IPN1"/>
<protein>
    <submittedName>
        <fullName evidence="2">Uncharacterized protein</fullName>
    </submittedName>
</protein>
<name>A0A3P7IPN1_STRVU</name>
<evidence type="ECO:0000313" key="2">
    <source>
        <dbReference type="EMBL" id="VDM69773.1"/>
    </source>
</evidence>
<feature type="region of interest" description="Disordered" evidence="1">
    <location>
        <begin position="123"/>
        <end position="177"/>
    </location>
</feature>
<sequence length="241" mass="27113">MVTNRGGTVPVTTYYRGGSVYQSRTTSFYARNPVSNTVPLSNINTRPTQSDTTTTAPRFFPMSLAATPQFVDNVSMPIQFPLPVRRMVHQVQPLPSRRDIRLTTPTPIMISKKAPIGVDVTCAGTSERRSSGDEATSAPSRDTETKNEENMEVSEANHGDNEETEDDGNTSPDVLRSNEDTWDFWDRVYSDPELRQSMQERQRDSPMAELLHSDKLCKAQLVFFNVPRTTTRCSKFNSPRD</sequence>
<feature type="compositionally biased region" description="Basic and acidic residues" evidence="1">
    <location>
        <begin position="141"/>
        <end position="161"/>
    </location>
</feature>
<proteinExistence type="predicted"/>
<evidence type="ECO:0000256" key="1">
    <source>
        <dbReference type="SAM" id="MobiDB-lite"/>
    </source>
</evidence>
<keyword evidence="3" id="KW-1185">Reference proteome</keyword>
<organism evidence="2 3">
    <name type="scientific">Strongylus vulgaris</name>
    <name type="common">Blood worm</name>
    <dbReference type="NCBI Taxonomy" id="40348"/>
    <lineage>
        <taxon>Eukaryota</taxon>
        <taxon>Metazoa</taxon>
        <taxon>Ecdysozoa</taxon>
        <taxon>Nematoda</taxon>
        <taxon>Chromadorea</taxon>
        <taxon>Rhabditida</taxon>
        <taxon>Rhabditina</taxon>
        <taxon>Rhabditomorpha</taxon>
        <taxon>Strongyloidea</taxon>
        <taxon>Strongylidae</taxon>
        <taxon>Strongylus</taxon>
    </lineage>
</organism>
<evidence type="ECO:0000313" key="3">
    <source>
        <dbReference type="Proteomes" id="UP000270094"/>
    </source>
</evidence>
<dbReference type="EMBL" id="UYYB01013498">
    <property type="protein sequence ID" value="VDM69773.1"/>
    <property type="molecule type" value="Genomic_DNA"/>
</dbReference>